<comment type="caution">
    <text evidence="1">The sequence shown here is derived from an EMBL/GenBank/DDBJ whole genome shotgun (WGS) entry which is preliminary data.</text>
</comment>
<organism evidence="1 2">
    <name type="scientific">Arenibacter antarcticus</name>
    <dbReference type="NCBI Taxonomy" id="2040469"/>
    <lineage>
        <taxon>Bacteria</taxon>
        <taxon>Pseudomonadati</taxon>
        <taxon>Bacteroidota</taxon>
        <taxon>Flavobacteriia</taxon>
        <taxon>Flavobacteriales</taxon>
        <taxon>Flavobacteriaceae</taxon>
        <taxon>Arenibacter</taxon>
    </lineage>
</organism>
<name>A0ABW5VM32_9FLAO</name>
<accession>A0ABW5VM32</accession>
<gene>
    <name evidence="1" type="ORF">ACFS1K_16580</name>
</gene>
<proteinExistence type="predicted"/>
<keyword evidence="2" id="KW-1185">Reference proteome</keyword>
<evidence type="ECO:0000313" key="2">
    <source>
        <dbReference type="Proteomes" id="UP001597532"/>
    </source>
</evidence>
<dbReference type="RefSeq" id="WP_251808403.1">
    <property type="nucleotide sequence ID" value="NZ_CP166679.1"/>
</dbReference>
<sequence length="168" mass="19775">MGMFYSLLSHIKFWLTATNQHGVHSPFVYRFVTKCLYHPRHYKTSKSIGIPLRTLAYFTVKKVQLITDNREIENQLSINGISISDTPTTFIYLDSLNETTIEKYVTGNLRATNDTIIYIPQIYRDVKRNKLWQTLVELEVVQVSLDMYYGGLLFFKREQAKEHFKIRV</sequence>
<protein>
    <submittedName>
        <fullName evidence="1">Uncharacterized protein</fullName>
    </submittedName>
</protein>
<dbReference type="EMBL" id="JBHUOK010000033">
    <property type="protein sequence ID" value="MFD2791390.1"/>
    <property type="molecule type" value="Genomic_DNA"/>
</dbReference>
<dbReference type="Proteomes" id="UP001597532">
    <property type="component" value="Unassembled WGS sequence"/>
</dbReference>
<reference evidence="2" key="1">
    <citation type="journal article" date="2019" name="Int. J. Syst. Evol. Microbiol.">
        <title>The Global Catalogue of Microorganisms (GCM) 10K type strain sequencing project: providing services to taxonomists for standard genome sequencing and annotation.</title>
        <authorList>
            <consortium name="The Broad Institute Genomics Platform"/>
            <consortium name="The Broad Institute Genome Sequencing Center for Infectious Disease"/>
            <person name="Wu L."/>
            <person name="Ma J."/>
        </authorList>
    </citation>
    <scope>NUCLEOTIDE SEQUENCE [LARGE SCALE GENOMIC DNA]</scope>
    <source>
        <strain evidence="2">KCTC 52924</strain>
    </source>
</reference>
<evidence type="ECO:0000313" key="1">
    <source>
        <dbReference type="EMBL" id="MFD2791390.1"/>
    </source>
</evidence>